<dbReference type="PANTHER" id="PTHR42812">
    <property type="entry name" value="BETA-XYLOSIDASE"/>
    <property type="match status" value="1"/>
</dbReference>
<dbReference type="Pfam" id="PF04616">
    <property type="entry name" value="Glyco_hydro_43"/>
    <property type="match status" value="1"/>
</dbReference>
<evidence type="ECO:0000313" key="5">
    <source>
        <dbReference type="Proteomes" id="UP001152049"/>
    </source>
</evidence>
<dbReference type="InterPro" id="IPR006710">
    <property type="entry name" value="Glyco_hydro_43"/>
</dbReference>
<evidence type="ECO:0000256" key="2">
    <source>
        <dbReference type="ARBA" id="ARBA00022801"/>
    </source>
</evidence>
<keyword evidence="3" id="KW-0326">Glycosidase</keyword>
<keyword evidence="2" id="KW-0378">Hydrolase</keyword>
<gene>
    <name evidence="4" type="ORF">NW762_014103</name>
</gene>
<organism evidence="4 5">
    <name type="scientific">Fusarium torreyae</name>
    <dbReference type="NCBI Taxonomy" id="1237075"/>
    <lineage>
        <taxon>Eukaryota</taxon>
        <taxon>Fungi</taxon>
        <taxon>Dikarya</taxon>
        <taxon>Ascomycota</taxon>
        <taxon>Pezizomycotina</taxon>
        <taxon>Sordariomycetes</taxon>
        <taxon>Hypocreomycetidae</taxon>
        <taxon>Hypocreales</taxon>
        <taxon>Nectriaceae</taxon>
        <taxon>Fusarium</taxon>
    </lineage>
</organism>
<dbReference type="PANTHER" id="PTHR42812:SF12">
    <property type="entry name" value="BETA-XYLOSIDASE-RELATED"/>
    <property type="match status" value="1"/>
</dbReference>
<dbReference type="GO" id="GO:0005975">
    <property type="term" value="P:carbohydrate metabolic process"/>
    <property type="evidence" value="ECO:0007669"/>
    <property type="project" value="InterPro"/>
</dbReference>
<proteinExistence type="inferred from homology"/>
<accession>A0A9W8V9Q4</accession>
<comment type="caution">
    <text evidence="4">The sequence shown here is derived from an EMBL/GenBank/DDBJ whole genome shotgun (WGS) entry which is preliminary data.</text>
</comment>
<name>A0A9W8V9Q4_9HYPO</name>
<dbReference type="EMBL" id="JAOQAZ010000047">
    <property type="protein sequence ID" value="KAJ4245233.1"/>
    <property type="molecule type" value="Genomic_DNA"/>
</dbReference>
<reference evidence="4" key="1">
    <citation type="submission" date="2022-09" db="EMBL/GenBank/DDBJ databases">
        <title>Fusarium specimens isolated from Avocado Roots.</title>
        <authorList>
            <person name="Stajich J."/>
            <person name="Roper C."/>
            <person name="Heimlech-Rivalta G."/>
        </authorList>
    </citation>
    <scope>NUCLEOTIDE SEQUENCE</scope>
    <source>
        <strain evidence="4">CF00136</strain>
    </source>
</reference>
<evidence type="ECO:0000256" key="3">
    <source>
        <dbReference type="ARBA" id="ARBA00023295"/>
    </source>
</evidence>
<dbReference type="Proteomes" id="UP001152049">
    <property type="component" value="Unassembled WGS sequence"/>
</dbReference>
<dbReference type="InterPro" id="IPR051795">
    <property type="entry name" value="Glycosyl_Hydrlase_43"/>
</dbReference>
<dbReference type="GO" id="GO:0004553">
    <property type="term" value="F:hydrolase activity, hydrolyzing O-glycosyl compounds"/>
    <property type="evidence" value="ECO:0007669"/>
    <property type="project" value="InterPro"/>
</dbReference>
<evidence type="ECO:0000313" key="4">
    <source>
        <dbReference type="EMBL" id="KAJ4245233.1"/>
    </source>
</evidence>
<dbReference type="Gene3D" id="2.115.10.20">
    <property type="entry name" value="Glycosyl hydrolase domain, family 43"/>
    <property type="match status" value="1"/>
</dbReference>
<dbReference type="OrthoDB" id="408373at2759"/>
<dbReference type="InterPro" id="IPR023296">
    <property type="entry name" value="Glyco_hydro_beta-prop_sf"/>
</dbReference>
<dbReference type="AlphaFoldDB" id="A0A9W8V9Q4"/>
<comment type="similarity">
    <text evidence="1">Belongs to the glycosyl hydrolase 43 family.</text>
</comment>
<dbReference type="SUPFAM" id="SSF75005">
    <property type="entry name" value="Arabinanase/levansucrase/invertase"/>
    <property type="match status" value="1"/>
</dbReference>
<keyword evidence="5" id="KW-1185">Reference proteome</keyword>
<evidence type="ECO:0000256" key="1">
    <source>
        <dbReference type="ARBA" id="ARBA00009865"/>
    </source>
</evidence>
<sequence length="184" mass="20308">MPTPHTINPIIPGFAPDPSVVRVNDWYFLDLISWQHNGNAINRRNQIGLSISSTRLSPPSASTGGEVLLATGDLYAPTIRHHNGTFYIVCTNALVHMAKASNDKHNFILSTTDIWASSWSDPVYFDFEGIDPDILFNDDGKVYITGSATPGPWTRINCFEVDVNNGKRLSEERTLWKGTGGCLS</sequence>
<protein>
    <submittedName>
        <fullName evidence="4">Uncharacterized protein</fullName>
    </submittedName>
</protein>